<protein>
    <submittedName>
        <fullName evidence="3">Pimeloyl-[acyl-carrier protein] methyl ester esterase</fullName>
        <ecNumber evidence="3">3.1.1.85</ecNumber>
    </submittedName>
</protein>
<dbReference type="AlphaFoldDB" id="A0A451D630"/>
<dbReference type="Gene3D" id="3.40.50.1820">
    <property type="entry name" value="alpha/beta hydrolase"/>
    <property type="match status" value="1"/>
</dbReference>
<dbReference type="InterPro" id="IPR029058">
    <property type="entry name" value="AB_hydrolase_fold"/>
</dbReference>
<name>A0A451D630_9GAMM</name>
<keyword evidence="1" id="KW-0472">Membrane</keyword>
<evidence type="ECO:0000313" key="3">
    <source>
        <dbReference type="EMBL" id="VFP81262.1"/>
    </source>
</evidence>
<evidence type="ECO:0000256" key="1">
    <source>
        <dbReference type="SAM" id="Phobius"/>
    </source>
</evidence>
<evidence type="ECO:0000259" key="2">
    <source>
        <dbReference type="Pfam" id="PF00561"/>
    </source>
</evidence>
<dbReference type="Proteomes" id="UP000294380">
    <property type="component" value="Chromosome"/>
</dbReference>
<dbReference type="EMBL" id="LR217707">
    <property type="protein sequence ID" value="VFP81262.1"/>
    <property type="molecule type" value="Genomic_DNA"/>
</dbReference>
<reference evidence="3 4" key="1">
    <citation type="submission" date="2019-02" db="EMBL/GenBank/DDBJ databases">
        <authorList>
            <person name="Manzano-Marin A."/>
            <person name="Manzano-Marin A."/>
        </authorList>
    </citation>
    <scope>NUCLEOTIDE SEQUENCE [LARGE SCALE GENOMIC DNA]</scope>
    <source>
        <strain evidence="3 4">BuCikochiana</strain>
    </source>
</reference>
<evidence type="ECO:0000313" key="4">
    <source>
        <dbReference type="Proteomes" id="UP000294380"/>
    </source>
</evidence>
<accession>A0A451D630</accession>
<gene>
    <name evidence="3" type="primary">bioH</name>
    <name evidence="3" type="ORF">BUCIKOCA2762_364</name>
</gene>
<dbReference type="Pfam" id="PF00561">
    <property type="entry name" value="Abhydrolase_1"/>
    <property type="match status" value="1"/>
</dbReference>
<keyword evidence="3" id="KW-0378">Hydrolase</keyword>
<dbReference type="PANTHER" id="PTHR43194">
    <property type="entry name" value="HYDROLASE ALPHA/BETA FOLD FAMILY"/>
    <property type="match status" value="1"/>
</dbReference>
<keyword evidence="1" id="KW-0812">Transmembrane</keyword>
<dbReference type="InterPro" id="IPR000073">
    <property type="entry name" value="AB_hydrolase_1"/>
</dbReference>
<proteinExistence type="predicted"/>
<dbReference type="EC" id="3.1.1.85" evidence="3"/>
<feature type="domain" description="AB hydrolase-1" evidence="2">
    <location>
        <begin position="19"/>
        <end position="114"/>
    </location>
</feature>
<dbReference type="InterPro" id="IPR050228">
    <property type="entry name" value="Carboxylesterase_BioH"/>
</dbReference>
<dbReference type="GO" id="GO:0090499">
    <property type="term" value="F:pimelyl-[acyl-carrier protein] methyl ester esterase activity"/>
    <property type="evidence" value="ECO:0007669"/>
    <property type="project" value="UniProtKB-EC"/>
</dbReference>
<dbReference type="SUPFAM" id="SSF53474">
    <property type="entry name" value="alpha/beta-Hydrolases"/>
    <property type="match status" value="1"/>
</dbReference>
<dbReference type="PANTHER" id="PTHR43194:SF5">
    <property type="entry name" value="PIMELOYL-[ACYL-CARRIER PROTEIN] METHYL ESTER ESTERASE"/>
    <property type="match status" value="1"/>
</dbReference>
<organism evidence="3 4">
    <name type="scientific">Buchnera aphidicola</name>
    <name type="common">Cinara kochiana kochiana</name>
    <dbReference type="NCBI Taxonomy" id="2518976"/>
    <lineage>
        <taxon>Bacteria</taxon>
        <taxon>Pseudomonadati</taxon>
        <taxon>Pseudomonadota</taxon>
        <taxon>Gammaproteobacteria</taxon>
        <taxon>Enterobacterales</taxon>
        <taxon>Erwiniaceae</taxon>
        <taxon>Buchnera</taxon>
    </lineage>
</organism>
<sequence length="264" mass="30888">MNKMKKIIHQSIFGKGKIHLVFLHGWGLYSMVWNKIIPILKPYFTLHIIDLPGFGKNINCPIMNLDQISIYLINTVKNKAIWIGWSMSGLIVHYLGLNYPHNILAVIYITSSPFFIQTKIWPGIPINLLKSIKKKILINYTEFLMQFNLIHVINVTQNSKYNFTIKKNFFQKYPNPRKQAIEIGYQWLKKIDYRTIQLSKNIPILQIYGELDNLVPIQTCQIIQSLRKNYNSIVIDGAKHAPFLSHPNIFCNILQKFIKDLYLI</sequence>
<feature type="transmembrane region" description="Helical" evidence="1">
    <location>
        <begin position="103"/>
        <end position="124"/>
    </location>
</feature>
<keyword evidence="1" id="KW-1133">Transmembrane helix</keyword>
<feature type="transmembrane region" description="Helical" evidence="1">
    <location>
        <begin position="80"/>
        <end position="97"/>
    </location>
</feature>